<gene>
    <name evidence="2" type="ORF">GCM10009030_22810</name>
</gene>
<evidence type="ECO:0000313" key="3">
    <source>
        <dbReference type="Proteomes" id="UP000605784"/>
    </source>
</evidence>
<keyword evidence="3" id="KW-1185">Reference proteome</keyword>
<accession>A0A830GMA6</accession>
<keyword evidence="1" id="KW-1133">Transmembrane helix</keyword>
<evidence type="ECO:0000313" key="2">
    <source>
        <dbReference type="EMBL" id="GGN95463.1"/>
    </source>
</evidence>
<keyword evidence="1" id="KW-0812">Transmembrane</keyword>
<keyword evidence="1" id="KW-0472">Membrane</keyword>
<reference evidence="2" key="1">
    <citation type="journal article" date="2014" name="Int. J. Syst. Evol. Microbiol.">
        <title>Complete genome sequence of Corynebacterium casei LMG S-19264T (=DSM 44701T), isolated from a smear-ripened cheese.</title>
        <authorList>
            <consortium name="US DOE Joint Genome Institute (JGI-PGF)"/>
            <person name="Walter F."/>
            <person name="Albersmeier A."/>
            <person name="Kalinowski J."/>
            <person name="Ruckert C."/>
        </authorList>
    </citation>
    <scope>NUCLEOTIDE SEQUENCE</scope>
    <source>
        <strain evidence="2">JCM 17820</strain>
    </source>
</reference>
<dbReference type="AlphaFoldDB" id="A0A830GMA6"/>
<protein>
    <submittedName>
        <fullName evidence="2">Uncharacterized protein</fullName>
    </submittedName>
</protein>
<dbReference type="EMBL" id="BMOU01000003">
    <property type="protein sequence ID" value="GGN95463.1"/>
    <property type="molecule type" value="Genomic_DNA"/>
</dbReference>
<comment type="caution">
    <text evidence="2">The sequence shown here is derived from an EMBL/GenBank/DDBJ whole genome shotgun (WGS) entry which is preliminary data.</text>
</comment>
<proteinExistence type="predicted"/>
<dbReference type="Proteomes" id="UP000605784">
    <property type="component" value="Unassembled WGS sequence"/>
</dbReference>
<evidence type="ECO:0000256" key="1">
    <source>
        <dbReference type="SAM" id="Phobius"/>
    </source>
</evidence>
<feature type="transmembrane region" description="Helical" evidence="1">
    <location>
        <begin position="13"/>
        <end position="33"/>
    </location>
</feature>
<sequence length="71" mass="8147">MVSDWLCLFQYGLVIWVRFRILVNVSAVLSFWLSWNSNTRILGVDEDRSRCCLDRVPEISSEAVMPTAPQG</sequence>
<name>A0A830GMA6_9EURY</name>
<reference evidence="2" key="2">
    <citation type="submission" date="2020-09" db="EMBL/GenBank/DDBJ databases">
        <authorList>
            <person name="Sun Q."/>
            <person name="Ohkuma M."/>
        </authorList>
    </citation>
    <scope>NUCLEOTIDE SEQUENCE</scope>
    <source>
        <strain evidence="2">JCM 17820</strain>
    </source>
</reference>
<organism evidence="2 3">
    <name type="scientific">Haloarcula pellucida</name>
    <dbReference type="NCBI Taxonomy" id="1427151"/>
    <lineage>
        <taxon>Archaea</taxon>
        <taxon>Methanobacteriati</taxon>
        <taxon>Methanobacteriota</taxon>
        <taxon>Stenosarchaea group</taxon>
        <taxon>Halobacteria</taxon>
        <taxon>Halobacteriales</taxon>
        <taxon>Haloarculaceae</taxon>
        <taxon>Haloarcula</taxon>
    </lineage>
</organism>